<dbReference type="InterPro" id="IPR053137">
    <property type="entry name" value="NLR-like"/>
</dbReference>
<dbReference type="GO" id="GO:0003824">
    <property type="term" value="F:catalytic activity"/>
    <property type="evidence" value="ECO:0007669"/>
    <property type="project" value="InterPro"/>
</dbReference>
<evidence type="ECO:0000256" key="1">
    <source>
        <dbReference type="ARBA" id="ARBA00022737"/>
    </source>
</evidence>
<keyword evidence="4" id="KW-1185">Reference proteome</keyword>
<gene>
    <name evidence="3" type="ORF">B0J13DRAFT_576838</name>
</gene>
<dbReference type="InterPro" id="IPR035994">
    <property type="entry name" value="Nucleoside_phosphorylase_sf"/>
</dbReference>
<dbReference type="SUPFAM" id="SSF52540">
    <property type="entry name" value="P-loop containing nucleoside triphosphate hydrolases"/>
    <property type="match status" value="1"/>
</dbReference>
<name>A0A9P9D2L7_9HYPO</name>
<evidence type="ECO:0000259" key="2">
    <source>
        <dbReference type="PROSITE" id="PS50837"/>
    </source>
</evidence>
<dbReference type="AlphaFoldDB" id="A0A9P9D2L7"/>
<dbReference type="SUPFAM" id="SSF53167">
    <property type="entry name" value="Purine and uridine phosphorylases"/>
    <property type="match status" value="1"/>
</dbReference>
<dbReference type="Pfam" id="PF23239">
    <property type="entry name" value="DUF7069"/>
    <property type="match status" value="1"/>
</dbReference>
<dbReference type="InterPro" id="IPR007111">
    <property type="entry name" value="NACHT_NTPase"/>
</dbReference>
<feature type="domain" description="NACHT" evidence="2">
    <location>
        <begin position="410"/>
        <end position="566"/>
    </location>
</feature>
<dbReference type="GO" id="GO:0009116">
    <property type="term" value="P:nucleoside metabolic process"/>
    <property type="evidence" value="ECO:0007669"/>
    <property type="project" value="InterPro"/>
</dbReference>
<dbReference type="InterPro" id="IPR027417">
    <property type="entry name" value="P-loop_NTPase"/>
</dbReference>
<proteinExistence type="predicted"/>
<evidence type="ECO:0000313" key="3">
    <source>
        <dbReference type="EMBL" id="KAH7111473.1"/>
    </source>
</evidence>
<evidence type="ECO:0000313" key="4">
    <source>
        <dbReference type="Proteomes" id="UP000717696"/>
    </source>
</evidence>
<dbReference type="InterPro" id="IPR056884">
    <property type="entry name" value="NPHP3-like_N"/>
</dbReference>
<dbReference type="Gene3D" id="3.40.50.1580">
    <property type="entry name" value="Nucleoside phosphorylase domain"/>
    <property type="match status" value="1"/>
</dbReference>
<accession>A0A9P9D2L7</accession>
<sequence>MSDPNKYTVGWICAITTESVAAQLFLDEKHDGPEYVATGDNNDYTLGKVGKHNVVIAVLPDGEYGVSSATAVVKDLQHTFVNVRIILMVGIAGGAPSPKTDVRLGDIVVSALRNGKPSVLQYDFGKATQGQEFKQTGFLSPPPTVLRTAISGLRAQYEADCGHRLEEAIDSVLKKKTRLQNKYGRPHQSTDRLYKSDFTHPLASDDSCVVVCGDDPSIAMTRPERGEDENTVAIHYGLVASANKLMKDAVVRDKFAKENDVLCFEMEAAGLMNQCPCLVIRGICDYSDTHKNKEWQGYAAMAAAAYAKDLLYRIHPKKVEEEKKFSEALSDIAEQHRAISEEHLLVQKGIFRQRLSDKQEECLQLFRLTASDKNATYEWYKSRVEDRLEGTCQWFLTHPHFNKWLKQKSGPLLVSADPGCGKSVLAKYLIDHGLKSEFNKPLNNPKENLLPTICYFFFQDQDQNTVCQALCALLHQLLSQMPSLIEHAMREYKLNGRALINTPESLWKILTAAGDDPEAGSVILVLDALDECADGERRDLIKRLKDFLDRKRQGERKVKCLLTSRPYEIIFSEFQEMLDYFPYIRIPGEEESETISQEVNLVIKHRTSQLARMKRLSDEVNRHLNQKLLSIPHATYLWVYLVFDYLKEEDFKKTVKGVDSAMATLPRNVNQAYEKILRKSKDHPMVRKALTIIFAASRPLSLAEMNAAVNTDRKTLSIEDLDLEGEEDFKSRLRSWCGLFVSVHNGKIYFLHQTAREFLQGSTLPAIVPVEPECWQQSIIAQEAHALLMEICQIYLIITVWKFDSLFSDVEQANQCLSGLTFLRYSAQYWPLHLGESNIDNTAHLESILETTTLAHLSKQLNRSSETLGRCYRQSRNIDQLWMASSVAELIISITPKDSPDLIEHIRNFGIQLATRYERLGPSDDLRRSIKAGVIVFSAHESHPSYTAMMNNIVRWPEMRFSEWIDTVDFGQAIELTRVVSESIPDGHSSQAECLNSLSSLLRLQYLLTGTNMDLGEAIATAKVVIEITDENHPSYSEYSTNYVRVLGDHLSSLHRMRHPGYAVDIAGNSLPTAPHAHPDLVEYLSILDDTLDTLPKKPFATARPEGAVNIARDN</sequence>
<dbReference type="OrthoDB" id="163438at2759"/>
<dbReference type="PANTHER" id="PTHR46082:SF11">
    <property type="entry name" value="AAA+ ATPASE DOMAIN-CONTAINING PROTEIN-RELATED"/>
    <property type="match status" value="1"/>
</dbReference>
<dbReference type="PROSITE" id="PS50837">
    <property type="entry name" value="NACHT"/>
    <property type="match status" value="1"/>
</dbReference>
<reference evidence="3" key="1">
    <citation type="journal article" date="2021" name="Nat. Commun.">
        <title>Genetic determinants of endophytism in the Arabidopsis root mycobiome.</title>
        <authorList>
            <person name="Mesny F."/>
            <person name="Miyauchi S."/>
            <person name="Thiergart T."/>
            <person name="Pickel B."/>
            <person name="Atanasova L."/>
            <person name="Karlsson M."/>
            <person name="Huettel B."/>
            <person name="Barry K.W."/>
            <person name="Haridas S."/>
            <person name="Chen C."/>
            <person name="Bauer D."/>
            <person name="Andreopoulos W."/>
            <person name="Pangilinan J."/>
            <person name="LaButti K."/>
            <person name="Riley R."/>
            <person name="Lipzen A."/>
            <person name="Clum A."/>
            <person name="Drula E."/>
            <person name="Henrissat B."/>
            <person name="Kohler A."/>
            <person name="Grigoriev I.V."/>
            <person name="Martin F.M."/>
            <person name="Hacquard S."/>
        </authorList>
    </citation>
    <scope>NUCLEOTIDE SEQUENCE</scope>
    <source>
        <strain evidence="3">MPI-CAGE-AT-0021</strain>
    </source>
</reference>
<dbReference type="PANTHER" id="PTHR46082">
    <property type="entry name" value="ATP/GTP-BINDING PROTEIN-RELATED"/>
    <property type="match status" value="1"/>
</dbReference>
<dbReference type="Pfam" id="PF24883">
    <property type="entry name" value="NPHP3_N"/>
    <property type="match status" value="1"/>
</dbReference>
<dbReference type="Proteomes" id="UP000717696">
    <property type="component" value="Unassembled WGS sequence"/>
</dbReference>
<organism evidence="3 4">
    <name type="scientific">Dactylonectria estremocensis</name>
    <dbReference type="NCBI Taxonomy" id="1079267"/>
    <lineage>
        <taxon>Eukaryota</taxon>
        <taxon>Fungi</taxon>
        <taxon>Dikarya</taxon>
        <taxon>Ascomycota</taxon>
        <taxon>Pezizomycotina</taxon>
        <taxon>Sordariomycetes</taxon>
        <taxon>Hypocreomycetidae</taxon>
        <taxon>Hypocreales</taxon>
        <taxon>Nectriaceae</taxon>
        <taxon>Dactylonectria</taxon>
    </lineage>
</organism>
<comment type="caution">
    <text evidence="3">The sequence shown here is derived from an EMBL/GenBank/DDBJ whole genome shotgun (WGS) entry which is preliminary data.</text>
</comment>
<dbReference type="InterPro" id="IPR055497">
    <property type="entry name" value="DUF7069"/>
</dbReference>
<dbReference type="EMBL" id="JAGMUU010000056">
    <property type="protein sequence ID" value="KAH7111473.1"/>
    <property type="molecule type" value="Genomic_DNA"/>
</dbReference>
<dbReference type="Gene3D" id="3.40.50.300">
    <property type="entry name" value="P-loop containing nucleotide triphosphate hydrolases"/>
    <property type="match status" value="1"/>
</dbReference>
<keyword evidence="1" id="KW-0677">Repeat</keyword>
<protein>
    <recommendedName>
        <fullName evidence="2">NACHT domain-containing protein</fullName>
    </recommendedName>
</protein>